<organism evidence="2">
    <name type="scientific">virus sp. ctd0M1</name>
    <dbReference type="NCBI Taxonomy" id="2827993"/>
    <lineage>
        <taxon>Viruses</taxon>
    </lineage>
</organism>
<protein>
    <submittedName>
        <fullName evidence="2">Uncharacterized protein</fullName>
    </submittedName>
</protein>
<sequence>MQGKELRLDFPDYPAAEQEKDAERAARLRQSDIYVMKVNGTWGGYMPRAKCSMTFNAERGVELLEFIQTLKEELEKMNIKPRFRCIENQGVSEHIKQQQFILRSKSDGR</sequence>
<feature type="region of interest" description="Disordered" evidence="1">
    <location>
        <begin position="1"/>
        <end position="23"/>
    </location>
</feature>
<accession>A0A8S5RE76</accession>
<reference evidence="2" key="1">
    <citation type="journal article" date="2021" name="Proc. Natl. Acad. Sci. U.S.A.">
        <title>A Catalog of Tens of Thousands of Viruses from Human Metagenomes Reveals Hidden Associations with Chronic Diseases.</title>
        <authorList>
            <person name="Tisza M.J."/>
            <person name="Buck C.B."/>
        </authorList>
    </citation>
    <scope>NUCLEOTIDE SEQUENCE</scope>
    <source>
        <strain evidence="2">Ctd0M1</strain>
    </source>
</reference>
<name>A0A8S5RE76_9VIRU</name>
<evidence type="ECO:0000313" key="2">
    <source>
        <dbReference type="EMBL" id="DAE29434.1"/>
    </source>
</evidence>
<proteinExistence type="predicted"/>
<evidence type="ECO:0000256" key="1">
    <source>
        <dbReference type="SAM" id="MobiDB-lite"/>
    </source>
</evidence>
<feature type="compositionally biased region" description="Basic and acidic residues" evidence="1">
    <location>
        <begin position="1"/>
        <end position="10"/>
    </location>
</feature>
<dbReference type="EMBL" id="BK059094">
    <property type="protein sequence ID" value="DAE29434.1"/>
    <property type="molecule type" value="Genomic_DNA"/>
</dbReference>